<reference evidence="3" key="1">
    <citation type="submission" date="2021-04" db="EMBL/GenBank/DDBJ databases">
        <title>novel species isolated from subtropical streams in China.</title>
        <authorList>
            <person name="Lu H."/>
        </authorList>
    </citation>
    <scope>NUCLEOTIDE SEQUENCE</scope>
    <source>
        <strain evidence="3">FT137W</strain>
    </source>
</reference>
<feature type="signal peptide" evidence="1">
    <location>
        <begin position="1"/>
        <end position="23"/>
    </location>
</feature>
<dbReference type="Pfam" id="PF13511">
    <property type="entry name" value="DUF4124"/>
    <property type="match status" value="1"/>
</dbReference>
<evidence type="ECO:0000313" key="3">
    <source>
        <dbReference type="EMBL" id="MBR7801760.1"/>
    </source>
</evidence>
<dbReference type="EMBL" id="JAGSPJ010000008">
    <property type="protein sequence ID" value="MBR7801760.1"/>
    <property type="molecule type" value="Genomic_DNA"/>
</dbReference>
<dbReference type="Proteomes" id="UP000678545">
    <property type="component" value="Unassembled WGS sequence"/>
</dbReference>
<name>A0A941E3N8_9BURK</name>
<dbReference type="InterPro" id="IPR025392">
    <property type="entry name" value="DUF4124"/>
</dbReference>
<feature type="chain" id="PRO_5037965611" evidence="1">
    <location>
        <begin position="24"/>
        <end position="110"/>
    </location>
</feature>
<keyword evidence="4" id="KW-1185">Reference proteome</keyword>
<protein>
    <submittedName>
        <fullName evidence="3">DUF4124 domain-containing protein</fullName>
    </submittedName>
</protein>
<evidence type="ECO:0000313" key="4">
    <source>
        <dbReference type="Proteomes" id="UP000678545"/>
    </source>
</evidence>
<sequence>MTLNKIQSLFLSSLLFLPSLSSAEIYQCRGAEGKMRYSDRPCKQQVEQQSIAKIVVAPASAGKTASSNWKEKDEALKVRHKMRQEYEKCLADPMSLVCFGPDQVAVRQKK</sequence>
<organism evidence="3 4">
    <name type="scientific">Undibacterium fentianense</name>
    <dbReference type="NCBI Taxonomy" id="2828728"/>
    <lineage>
        <taxon>Bacteria</taxon>
        <taxon>Pseudomonadati</taxon>
        <taxon>Pseudomonadota</taxon>
        <taxon>Betaproteobacteria</taxon>
        <taxon>Burkholderiales</taxon>
        <taxon>Oxalobacteraceae</taxon>
        <taxon>Undibacterium</taxon>
    </lineage>
</organism>
<dbReference type="RefSeq" id="WP_212676861.1">
    <property type="nucleotide sequence ID" value="NZ_JAGSPJ010000008.1"/>
</dbReference>
<proteinExistence type="predicted"/>
<comment type="caution">
    <text evidence="3">The sequence shown here is derived from an EMBL/GenBank/DDBJ whole genome shotgun (WGS) entry which is preliminary data.</text>
</comment>
<feature type="domain" description="DUF4124" evidence="2">
    <location>
        <begin position="13"/>
        <end position="59"/>
    </location>
</feature>
<dbReference type="AlphaFoldDB" id="A0A941E3N8"/>
<keyword evidence="1" id="KW-0732">Signal</keyword>
<accession>A0A941E3N8</accession>
<evidence type="ECO:0000256" key="1">
    <source>
        <dbReference type="SAM" id="SignalP"/>
    </source>
</evidence>
<evidence type="ECO:0000259" key="2">
    <source>
        <dbReference type="Pfam" id="PF13511"/>
    </source>
</evidence>
<gene>
    <name evidence="3" type="ORF">KDM90_17230</name>
</gene>